<evidence type="ECO:0000256" key="1">
    <source>
        <dbReference type="SAM" id="SignalP"/>
    </source>
</evidence>
<protein>
    <submittedName>
        <fullName evidence="2">Uncharacterized protein</fullName>
    </submittedName>
</protein>
<organism evidence="2 3">
    <name type="scientific">Raphidocelis subcapitata</name>
    <dbReference type="NCBI Taxonomy" id="307507"/>
    <lineage>
        <taxon>Eukaryota</taxon>
        <taxon>Viridiplantae</taxon>
        <taxon>Chlorophyta</taxon>
        <taxon>core chlorophytes</taxon>
        <taxon>Chlorophyceae</taxon>
        <taxon>CS clade</taxon>
        <taxon>Sphaeropleales</taxon>
        <taxon>Selenastraceae</taxon>
        <taxon>Raphidocelis</taxon>
    </lineage>
</organism>
<evidence type="ECO:0000313" key="3">
    <source>
        <dbReference type="Proteomes" id="UP000247498"/>
    </source>
</evidence>
<keyword evidence="1" id="KW-0732">Signal</keyword>
<reference evidence="2 3" key="1">
    <citation type="journal article" date="2018" name="Sci. Rep.">
        <title>Raphidocelis subcapitata (=Pseudokirchneriella subcapitata) provides an insight into genome evolution and environmental adaptations in the Sphaeropleales.</title>
        <authorList>
            <person name="Suzuki S."/>
            <person name="Yamaguchi H."/>
            <person name="Nakajima N."/>
            <person name="Kawachi M."/>
        </authorList>
    </citation>
    <scope>NUCLEOTIDE SEQUENCE [LARGE SCALE GENOMIC DNA]</scope>
    <source>
        <strain evidence="2 3">NIES-35</strain>
    </source>
</reference>
<dbReference type="AlphaFoldDB" id="A0A2V0PIW8"/>
<accession>A0A2V0PIW8</accession>
<feature type="chain" id="PRO_5016030859" evidence="1">
    <location>
        <begin position="24"/>
        <end position="343"/>
    </location>
</feature>
<dbReference type="EMBL" id="BDRX01000141">
    <property type="protein sequence ID" value="GBF98972.1"/>
    <property type="molecule type" value="Genomic_DNA"/>
</dbReference>
<feature type="signal peptide" evidence="1">
    <location>
        <begin position="1"/>
        <end position="23"/>
    </location>
</feature>
<name>A0A2V0PIW8_9CHLO</name>
<sequence length="343" mass="33661">MASAARSLLLLASCLGLLGAALAQDACLIEAKINPELSKYSLGGNVTKPVKGKISEEKVAARGSVYLRLPGGACPKPPLSAAQLAAALPAARLAAAPAGRPVVAFDPPKVASVVLNEANGKPIADWSLDGFSFNLHSNAPLGAGAAAPAGAPACTQVVLANGTLRLDSPLVGKRSASLSTVAQNTSMAVAAAVSPAGDALTLKIGNASFVFDISPEKTPGVHSTTMTHLWKGDIVAVADLTDPATFITADAKALDWNAKPRLWQPTVTAPCDTGFLATEKCEEPKPAFVPAAGAPGSCQVDAAAAAKAAAGGAGGAASGAAGRAAGAAAAVTAAAAVAAALVL</sequence>
<gene>
    <name evidence="2" type="ORF">Rsub_11558</name>
</gene>
<dbReference type="Proteomes" id="UP000247498">
    <property type="component" value="Unassembled WGS sequence"/>
</dbReference>
<keyword evidence="3" id="KW-1185">Reference proteome</keyword>
<proteinExistence type="predicted"/>
<evidence type="ECO:0000313" key="2">
    <source>
        <dbReference type="EMBL" id="GBF98972.1"/>
    </source>
</evidence>
<comment type="caution">
    <text evidence="2">The sequence shown here is derived from an EMBL/GenBank/DDBJ whole genome shotgun (WGS) entry which is preliminary data.</text>
</comment>
<dbReference type="InParanoid" id="A0A2V0PIW8"/>